<evidence type="ECO:0000313" key="3">
    <source>
        <dbReference type="WBParaSite" id="ACOC_0000810801-mRNA-1"/>
    </source>
</evidence>
<reference evidence="1 2" key="2">
    <citation type="submission" date="2018-11" db="EMBL/GenBank/DDBJ databases">
        <authorList>
            <consortium name="Pathogen Informatics"/>
        </authorList>
    </citation>
    <scope>NUCLEOTIDE SEQUENCE [LARGE SCALE GENOMIC DNA]</scope>
    <source>
        <strain evidence="1 2">Costa Rica</strain>
    </source>
</reference>
<dbReference type="EMBL" id="UYYA01004116">
    <property type="protein sequence ID" value="VDM59694.1"/>
    <property type="molecule type" value="Genomic_DNA"/>
</dbReference>
<gene>
    <name evidence="1" type="ORF">ACOC_LOCUS8109</name>
</gene>
<sequence>METLQLFLDQGRETLAVRSTTRLNAKIRDSPSNDDDPLGKTTFFAAIFVRDDYVPPNCLNFQGIGLRNGILQRSEQQEDVVSRIDPNRWHTSGRCRVKQNLVKWSTSRMKNLSRRQQKYEEITLDTLDL</sequence>
<evidence type="ECO:0000313" key="2">
    <source>
        <dbReference type="Proteomes" id="UP000267027"/>
    </source>
</evidence>
<dbReference type="AlphaFoldDB" id="A0A0R3PRH7"/>
<organism evidence="3">
    <name type="scientific">Angiostrongylus costaricensis</name>
    <name type="common">Nematode worm</name>
    <dbReference type="NCBI Taxonomy" id="334426"/>
    <lineage>
        <taxon>Eukaryota</taxon>
        <taxon>Metazoa</taxon>
        <taxon>Ecdysozoa</taxon>
        <taxon>Nematoda</taxon>
        <taxon>Chromadorea</taxon>
        <taxon>Rhabditida</taxon>
        <taxon>Rhabditina</taxon>
        <taxon>Rhabditomorpha</taxon>
        <taxon>Strongyloidea</taxon>
        <taxon>Metastrongylidae</taxon>
        <taxon>Angiostrongylus</taxon>
    </lineage>
</organism>
<accession>A0A0R3PRH7</accession>
<keyword evidence="2" id="KW-1185">Reference proteome</keyword>
<proteinExistence type="predicted"/>
<dbReference type="WBParaSite" id="ACOC_0000810801-mRNA-1">
    <property type="protein sequence ID" value="ACOC_0000810801-mRNA-1"/>
    <property type="gene ID" value="ACOC_0000810801"/>
</dbReference>
<dbReference type="Proteomes" id="UP000267027">
    <property type="component" value="Unassembled WGS sequence"/>
</dbReference>
<evidence type="ECO:0000313" key="1">
    <source>
        <dbReference type="EMBL" id="VDM59694.1"/>
    </source>
</evidence>
<protein>
    <submittedName>
        <fullName evidence="1 3">Uncharacterized protein</fullName>
    </submittedName>
</protein>
<name>A0A0R3PRH7_ANGCS</name>
<reference evidence="3" key="1">
    <citation type="submission" date="2017-02" db="UniProtKB">
        <authorList>
            <consortium name="WormBaseParasite"/>
        </authorList>
    </citation>
    <scope>IDENTIFICATION</scope>
</reference>